<dbReference type="GO" id="GO:0005886">
    <property type="term" value="C:plasma membrane"/>
    <property type="evidence" value="ECO:0007669"/>
    <property type="project" value="UniProtKB-SubCell"/>
</dbReference>
<dbReference type="EMBL" id="CM027683">
    <property type="protein sequence ID" value="KAG0532492.1"/>
    <property type="molecule type" value="Genomic_DNA"/>
</dbReference>
<dbReference type="Gene3D" id="3.80.10.10">
    <property type="entry name" value="Ribonuclease Inhibitor"/>
    <property type="match status" value="5"/>
</dbReference>
<evidence type="ECO:0000259" key="13">
    <source>
        <dbReference type="Pfam" id="PF08263"/>
    </source>
</evidence>
<evidence type="ECO:0000256" key="10">
    <source>
        <dbReference type="ARBA" id="ARBA00023180"/>
    </source>
</evidence>
<gene>
    <name evidence="15" type="ORF">BDA96_04G111800</name>
</gene>
<dbReference type="InterPro" id="IPR032675">
    <property type="entry name" value="LRR_dom_sf"/>
</dbReference>
<keyword evidence="4" id="KW-0433">Leucine-rich repeat</keyword>
<reference evidence="15" key="2">
    <citation type="submission" date="2020-10" db="EMBL/GenBank/DDBJ databases">
        <authorList>
            <person name="Cooper E.A."/>
            <person name="Brenton Z.W."/>
            <person name="Flinn B.S."/>
            <person name="Jenkins J."/>
            <person name="Shu S."/>
            <person name="Flowers D."/>
            <person name="Luo F."/>
            <person name="Wang Y."/>
            <person name="Xia P."/>
            <person name="Barry K."/>
            <person name="Daum C."/>
            <person name="Lipzen A."/>
            <person name="Yoshinaga Y."/>
            <person name="Schmutz J."/>
            <person name="Saski C."/>
            <person name="Vermerris W."/>
            <person name="Kresovich S."/>
        </authorList>
    </citation>
    <scope>NUCLEOTIDE SEQUENCE</scope>
</reference>
<organism evidence="15 16">
    <name type="scientific">Sorghum bicolor</name>
    <name type="common">Sorghum</name>
    <name type="synonym">Sorghum vulgare</name>
    <dbReference type="NCBI Taxonomy" id="4558"/>
    <lineage>
        <taxon>Eukaryota</taxon>
        <taxon>Viridiplantae</taxon>
        <taxon>Streptophyta</taxon>
        <taxon>Embryophyta</taxon>
        <taxon>Tracheophyta</taxon>
        <taxon>Spermatophyta</taxon>
        <taxon>Magnoliopsida</taxon>
        <taxon>Liliopsida</taxon>
        <taxon>Poales</taxon>
        <taxon>Poaceae</taxon>
        <taxon>PACMAD clade</taxon>
        <taxon>Panicoideae</taxon>
        <taxon>Andropogonodae</taxon>
        <taxon>Andropogoneae</taxon>
        <taxon>Sorghinae</taxon>
        <taxon>Sorghum</taxon>
    </lineage>
</organism>
<dbReference type="Pfam" id="PF13855">
    <property type="entry name" value="LRR_8"/>
    <property type="match status" value="3"/>
</dbReference>
<name>A0A921R4G6_SORBI</name>
<dbReference type="FunFam" id="3.80.10.10:FF:000041">
    <property type="entry name" value="LRR receptor-like serine/threonine-protein kinase ERECTA"/>
    <property type="match status" value="2"/>
</dbReference>
<evidence type="ECO:0000256" key="8">
    <source>
        <dbReference type="ARBA" id="ARBA00022989"/>
    </source>
</evidence>
<dbReference type="FunFam" id="3.80.10.10:FF:000095">
    <property type="entry name" value="LRR receptor-like serine/threonine-protein kinase GSO1"/>
    <property type="match status" value="1"/>
</dbReference>
<accession>A0A921R4G6</accession>
<feature type="domain" description="Disease resistance R13L4/SHOC-2-like LRR" evidence="14">
    <location>
        <begin position="400"/>
        <end position="485"/>
    </location>
</feature>
<dbReference type="Gramene" id="EES04811">
    <property type="protein sequence ID" value="EES04811"/>
    <property type="gene ID" value="SORBI_3004G103400"/>
</dbReference>
<reference evidence="15" key="1">
    <citation type="journal article" date="2019" name="BMC Genomics">
        <title>A new reference genome for Sorghum bicolor reveals high levels of sequence similarity between sweet and grain genotypes: implications for the genetics of sugar metabolism.</title>
        <authorList>
            <person name="Cooper E.A."/>
            <person name="Brenton Z.W."/>
            <person name="Flinn B.S."/>
            <person name="Jenkins J."/>
            <person name="Shu S."/>
            <person name="Flowers D."/>
            <person name="Luo F."/>
            <person name="Wang Y."/>
            <person name="Xia P."/>
            <person name="Barry K."/>
            <person name="Daum C."/>
            <person name="Lipzen A."/>
            <person name="Yoshinaga Y."/>
            <person name="Schmutz J."/>
            <person name="Saski C."/>
            <person name="Vermerris W."/>
            <person name="Kresovich S."/>
        </authorList>
    </citation>
    <scope>NUCLEOTIDE SEQUENCE</scope>
</reference>
<dbReference type="InterPro" id="IPR055414">
    <property type="entry name" value="LRR_R13L4/SHOC2-like"/>
</dbReference>
<dbReference type="SUPFAM" id="SSF52058">
    <property type="entry name" value="L domain-like"/>
    <property type="match status" value="3"/>
</dbReference>
<keyword evidence="3" id="KW-1003">Cell membrane</keyword>
<dbReference type="Proteomes" id="UP000807115">
    <property type="component" value="Chromosome 4"/>
</dbReference>
<feature type="domain" description="Leucine-rich repeat-containing N-terminal plant-type" evidence="13">
    <location>
        <begin position="41"/>
        <end position="78"/>
    </location>
</feature>
<dbReference type="InterPro" id="IPR001611">
    <property type="entry name" value="Leu-rich_rpt"/>
</dbReference>
<sequence length="1166" mass="129763">MMARASYLLPLFIALIHLPSLASSTSYGGNLTAPSCYPDHAAALLQLKRSFLFDYSTTTLPSWEAGTDCCLWEGVGCDSISGHVTVLDLSGRGLYSYSLDGALFNLTSLQRLDLSKNDFGGSRIPAAGFERLLVLTHLNLSYAGFYGQIPIVIGRLLNLVSLDISSVHYYTDGDELDTLYNVLDSYNLLVLQEPSFETLVSNLTNLRELYLDGVDIASGREDWGRTLGKYVPHLQVLSMAYCSLVGPIHYSMSRLRSIEVINLKRNGISGVVPEFFADFLNLRVLQLSFNDLRGRFPPKIFQLKNLGVLDVSHNHQLSGHVPKFLYGSTLETLNLQDTLFSGVTLSYFGNLTSLTDLGIDGKSIVTEHPYLFVNKLGHISTLRLSLINLSWELGSSFSWIGDLQSLTTLKLSDCYSTKTMPSWIGNLTNLRSLDIRYCDFIGPIPQSISNLTTLEYLAISDCAFSGQLLTSIGNLENLRFLQISYNYHGLSGPITPAIGHLNKLEVLILGDCSFSGRIPNTIANMTKLIFVDLSQNNLVGDVPAFLFTLPSLLQLDLSSNQLSGPIQEFHTLRSRMEVVSLNDNKFSGNIPASLFHLINLVALDLSSNNLTGLVDLDSFWKLRKLAGLSLSDNKLCIKEGKGSNSTFRLLPKLFVLDLKSCGLTEIPSFLVHLDYIRALDLSCNEILGTIPNWIWQTWDRSLNTLNLSNNAFTDLQLTSYVLPNSHLESLDLSSNRIQGQIPIPNMLTMDYSDQVLDYSNNRFTSLMLNFTLYLSQTVFLKMSNNNIIGYIPPSVCNLTHLKVLDLANNNFRGQVPSCLIEDGNLNILNLRGNHFEGELPYNINSKCDLQTININGNNIQGQLPRALSKCTDLEVLDVGNNKIVDVFPYWLGSLSNLRVLVLRSNQFYGTLDDTFRSGKFQGYFSMIQIIDIASNSFSGNVKPQWFKMFKSMMEKMNNTGQILDYSASNQYYQDTVTITVKGQYMSFERILTTLTSVDFSNNKLNGTVPDLVGNLVSLHILNMSHNSFTGNIPPQLGKMSQLESLDLSWNHLSGEIPQELANLTFLETLDLSNNNLEGRIPQSRQFGTFENSSFEGNIGLCGAPMSRQCASSPQPNKLKQKMPQDHVDITLFMFVGLGFGLGFAVAILVIQVPLSKFYRTISILQR</sequence>
<feature type="chain" id="PRO_5036864142" description="Leucine-rich repeat-containing N-terminal plant-type domain-containing protein" evidence="12">
    <location>
        <begin position="25"/>
        <end position="1166"/>
    </location>
</feature>
<evidence type="ECO:0000256" key="7">
    <source>
        <dbReference type="ARBA" id="ARBA00022737"/>
    </source>
</evidence>
<keyword evidence="6 12" id="KW-0732">Signal</keyword>
<evidence type="ECO:0000313" key="16">
    <source>
        <dbReference type="Proteomes" id="UP000807115"/>
    </source>
</evidence>
<dbReference type="FunFam" id="3.80.10.10:FF:002427">
    <property type="entry name" value="LRR receptor-like serine/threonine-protein kinase RCH1"/>
    <property type="match status" value="1"/>
</dbReference>
<dbReference type="SMART" id="SM00365">
    <property type="entry name" value="LRR_SD22"/>
    <property type="match status" value="4"/>
</dbReference>
<keyword evidence="10" id="KW-0325">Glycoprotein</keyword>
<evidence type="ECO:0000256" key="12">
    <source>
        <dbReference type="SAM" id="SignalP"/>
    </source>
</evidence>
<keyword evidence="5 11" id="KW-0812">Transmembrane</keyword>
<comment type="subcellular location">
    <subcellularLocation>
        <location evidence="1">Cell membrane</location>
        <topology evidence="1">Single-pass type I membrane protein</topology>
    </subcellularLocation>
</comment>
<dbReference type="SUPFAM" id="SSF52047">
    <property type="entry name" value="RNI-like"/>
    <property type="match status" value="1"/>
</dbReference>
<dbReference type="InterPro" id="IPR046956">
    <property type="entry name" value="RLP23-like"/>
</dbReference>
<evidence type="ECO:0000256" key="9">
    <source>
        <dbReference type="ARBA" id="ARBA00023136"/>
    </source>
</evidence>
<dbReference type="SMART" id="SM00369">
    <property type="entry name" value="LRR_TYP"/>
    <property type="match status" value="11"/>
</dbReference>
<evidence type="ECO:0000256" key="3">
    <source>
        <dbReference type="ARBA" id="ARBA00022475"/>
    </source>
</evidence>
<dbReference type="PRINTS" id="PR00019">
    <property type="entry name" value="LEURICHRPT"/>
</dbReference>
<keyword evidence="8 11" id="KW-1133">Transmembrane helix</keyword>
<protein>
    <recommendedName>
        <fullName evidence="17">Leucine-rich repeat-containing N-terminal plant-type domain-containing protein</fullName>
    </recommendedName>
</protein>
<keyword evidence="9 11" id="KW-0472">Membrane</keyword>
<dbReference type="Pfam" id="PF23598">
    <property type="entry name" value="LRR_14"/>
    <property type="match status" value="1"/>
</dbReference>
<dbReference type="AlphaFoldDB" id="A0A921R4G6"/>
<feature type="transmembrane region" description="Helical" evidence="11">
    <location>
        <begin position="1129"/>
        <end position="1150"/>
    </location>
</feature>
<proteinExistence type="inferred from homology"/>
<dbReference type="Pfam" id="PF08263">
    <property type="entry name" value="LRRNT_2"/>
    <property type="match status" value="1"/>
</dbReference>
<dbReference type="PANTHER" id="PTHR48061:SF45">
    <property type="entry name" value="LEUCINE-RICH REPEAT-CONTAINING N-TERMINAL PLANT-TYPE DOMAIN-CONTAINING PROTEIN"/>
    <property type="match status" value="1"/>
</dbReference>
<dbReference type="PROSITE" id="PS51450">
    <property type="entry name" value="LRR"/>
    <property type="match status" value="2"/>
</dbReference>
<keyword evidence="7" id="KW-0677">Repeat</keyword>
<comment type="similarity">
    <text evidence="2">Belongs to the RLP family.</text>
</comment>
<dbReference type="Pfam" id="PF00560">
    <property type="entry name" value="LRR_1"/>
    <property type="match status" value="7"/>
</dbReference>
<dbReference type="InterPro" id="IPR013210">
    <property type="entry name" value="LRR_N_plant-typ"/>
</dbReference>
<evidence type="ECO:0000256" key="4">
    <source>
        <dbReference type="ARBA" id="ARBA00022614"/>
    </source>
</evidence>
<feature type="signal peptide" evidence="12">
    <location>
        <begin position="1"/>
        <end position="24"/>
    </location>
</feature>
<evidence type="ECO:0000313" key="15">
    <source>
        <dbReference type="EMBL" id="KAG0532492.1"/>
    </source>
</evidence>
<comment type="caution">
    <text evidence="15">The sequence shown here is derived from an EMBL/GenBank/DDBJ whole genome shotgun (WGS) entry which is preliminary data.</text>
</comment>
<dbReference type="InterPro" id="IPR003591">
    <property type="entry name" value="Leu-rich_rpt_typical-subtyp"/>
</dbReference>
<evidence type="ECO:0000256" key="11">
    <source>
        <dbReference type="SAM" id="Phobius"/>
    </source>
</evidence>
<dbReference type="PANTHER" id="PTHR48061">
    <property type="entry name" value="LEUCINE-RICH REPEAT RECEPTOR PROTEIN KINASE EMS1-LIKE-RELATED"/>
    <property type="match status" value="1"/>
</dbReference>
<evidence type="ECO:0008006" key="17">
    <source>
        <dbReference type="Google" id="ProtNLM"/>
    </source>
</evidence>
<dbReference type="OMA" id="MEPNDLF"/>
<evidence type="ECO:0000256" key="6">
    <source>
        <dbReference type="ARBA" id="ARBA00022729"/>
    </source>
</evidence>
<evidence type="ECO:0000259" key="14">
    <source>
        <dbReference type="Pfam" id="PF23598"/>
    </source>
</evidence>
<dbReference type="Pfam" id="PF13516">
    <property type="entry name" value="LRR_6"/>
    <property type="match status" value="2"/>
</dbReference>
<evidence type="ECO:0000256" key="2">
    <source>
        <dbReference type="ARBA" id="ARBA00009592"/>
    </source>
</evidence>
<evidence type="ECO:0000256" key="1">
    <source>
        <dbReference type="ARBA" id="ARBA00004251"/>
    </source>
</evidence>
<evidence type="ECO:0000256" key="5">
    <source>
        <dbReference type="ARBA" id="ARBA00022692"/>
    </source>
</evidence>